<reference evidence="2" key="1">
    <citation type="journal article" date="2015" name="Nature">
        <title>Complex archaea that bridge the gap between prokaryotes and eukaryotes.</title>
        <authorList>
            <person name="Spang A."/>
            <person name="Saw J.H."/>
            <person name="Jorgensen S.L."/>
            <person name="Zaremba-Niedzwiedzka K."/>
            <person name="Martijn J."/>
            <person name="Lind A.E."/>
            <person name="van Eijk R."/>
            <person name="Schleper C."/>
            <person name="Guy L."/>
            <person name="Ettema T.J."/>
        </authorList>
    </citation>
    <scope>NUCLEOTIDE SEQUENCE</scope>
</reference>
<protein>
    <submittedName>
        <fullName evidence="2">Uncharacterized protein</fullName>
    </submittedName>
</protein>
<dbReference type="EMBL" id="LAZR01003518">
    <property type="protein sequence ID" value="KKN17461.1"/>
    <property type="molecule type" value="Genomic_DNA"/>
</dbReference>
<evidence type="ECO:0000256" key="1">
    <source>
        <dbReference type="SAM" id="MobiDB-lite"/>
    </source>
</evidence>
<organism evidence="2">
    <name type="scientific">marine sediment metagenome</name>
    <dbReference type="NCBI Taxonomy" id="412755"/>
    <lineage>
        <taxon>unclassified sequences</taxon>
        <taxon>metagenomes</taxon>
        <taxon>ecological metagenomes</taxon>
    </lineage>
</organism>
<evidence type="ECO:0000313" key="2">
    <source>
        <dbReference type="EMBL" id="KKN17461.1"/>
    </source>
</evidence>
<proteinExistence type="predicted"/>
<dbReference type="AlphaFoldDB" id="A0A0F9QWE3"/>
<feature type="region of interest" description="Disordered" evidence="1">
    <location>
        <begin position="1"/>
        <end position="20"/>
    </location>
</feature>
<name>A0A0F9QWE3_9ZZZZ</name>
<sequence length="72" mass="7597">MYQAMVGPYGTGAGEGPAASAEPGIMRRRLCAKHWGLGSGRYLHALGARGYIGLRSAKPVGISIAFPRLPDR</sequence>
<gene>
    <name evidence="2" type="ORF">LCGC14_0965690</name>
</gene>
<comment type="caution">
    <text evidence="2">The sequence shown here is derived from an EMBL/GenBank/DDBJ whole genome shotgun (WGS) entry which is preliminary data.</text>
</comment>
<accession>A0A0F9QWE3</accession>